<organism evidence="3 4">
    <name type="scientific">Povalibacter uvarum</name>
    <dbReference type="NCBI Taxonomy" id="732238"/>
    <lineage>
        <taxon>Bacteria</taxon>
        <taxon>Pseudomonadati</taxon>
        <taxon>Pseudomonadota</taxon>
        <taxon>Gammaproteobacteria</taxon>
        <taxon>Steroidobacterales</taxon>
        <taxon>Steroidobacteraceae</taxon>
        <taxon>Povalibacter</taxon>
    </lineage>
</organism>
<dbReference type="PANTHER" id="PTHR46546">
    <property type="entry name" value="SHEWANELLA-LIKE PROTEIN PHOSPHATASE 1"/>
    <property type="match status" value="1"/>
</dbReference>
<comment type="caution">
    <text evidence="3">The sequence shown here is derived from an EMBL/GenBank/DDBJ whole genome shotgun (WGS) entry which is preliminary data.</text>
</comment>
<feature type="signal peptide" evidence="1">
    <location>
        <begin position="1"/>
        <end position="23"/>
    </location>
</feature>
<evidence type="ECO:0000313" key="4">
    <source>
        <dbReference type="Proteomes" id="UP000588068"/>
    </source>
</evidence>
<feature type="domain" description="Calcineurin-like phosphoesterase" evidence="2">
    <location>
        <begin position="100"/>
        <end position="318"/>
    </location>
</feature>
<dbReference type="InterPro" id="IPR006186">
    <property type="entry name" value="Ser/Thr-sp_prot-phosphatase"/>
</dbReference>
<keyword evidence="4" id="KW-1185">Reference proteome</keyword>
<dbReference type="InterPro" id="IPR004843">
    <property type="entry name" value="Calcineurin-like_PHP"/>
</dbReference>
<accession>A0A841HKF0</accession>
<evidence type="ECO:0000313" key="3">
    <source>
        <dbReference type="EMBL" id="MBB6092495.1"/>
    </source>
</evidence>
<protein>
    <recommendedName>
        <fullName evidence="2">Calcineurin-like phosphoesterase domain-containing protein</fullName>
    </recommendedName>
</protein>
<dbReference type="RefSeq" id="WP_184330291.1">
    <property type="nucleotide sequence ID" value="NZ_JACHHZ010000002.1"/>
</dbReference>
<gene>
    <name evidence="3" type="ORF">HNQ60_001373</name>
</gene>
<dbReference type="SUPFAM" id="SSF56300">
    <property type="entry name" value="Metallo-dependent phosphatases"/>
    <property type="match status" value="1"/>
</dbReference>
<reference evidence="3 4" key="1">
    <citation type="submission" date="2020-08" db="EMBL/GenBank/DDBJ databases">
        <title>Genomic Encyclopedia of Type Strains, Phase IV (KMG-IV): sequencing the most valuable type-strain genomes for metagenomic binning, comparative biology and taxonomic classification.</title>
        <authorList>
            <person name="Goeker M."/>
        </authorList>
    </citation>
    <scope>NUCLEOTIDE SEQUENCE [LARGE SCALE GENOMIC DNA]</scope>
    <source>
        <strain evidence="3 4">DSM 26723</strain>
    </source>
</reference>
<dbReference type="Pfam" id="PF00149">
    <property type="entry name" value="Metallophos"/>
    <property type="match status" value="1"/>
</dbReference>
<evidence type="ECO:0000256" key="1">
    <source>
        <dbReference type="SAM" id="SignalP"/>
    </source>
</evidence>
<dbReference type="EMBL" id="JACHHZ010000002">
    <property type="protein sequence ID" value="MBB6092495.1"/>
    <property type="molecule type" value="Genomic_DNA"/>
</dbReference>
<sequence length="371" mass="40135">MLTVRRLRWLPSLLLAAAWACGAAPLQDGPYLIAQPDGSWLARTVAGDSAAPEVIDRKVTGGEVFTVAAVGALPAFQVRVRGPEKIAADTVKLGRTTALFVIADTHGEYQILGELLQKQKIVDASMRWSFGKGHVVVLGDVFDRGPNQIEILWLFYELQAQAAKAGGGLHLLIGNHEAMVMGGDLRYLNPKYGRVVDALGASSYAQLVGPDTLLGQWLRTRPAVLKIGNFLCLHGGISPELVERKLGLAQINSLLRDVLNGVSLEGERQSQASFVMGRSGPLWYRGYFADVAEQVATSEDVNRMLAAFGATNILVGHTRVETVTALYGRRVVAVQVYPHRDESSGAAVMEALRIEGQRFLRADISGKSEPL</sequence>
<dbReference type="Gene3D" id="3.60.21.10">
    <property type="match status" value="1"/>
</dbReference>
<feature type="chain" id="PRO_5033022168" description="Calcineurin-like phosphoesterase domain-containing protein" evidence="1">
    <location>
        <begin position="24"/>
        <end position="371"/>
    </location>
</feature>
<keyword evidence="1" id="KW-0732">Signal</keyword>
<name>A0A841HKF0_9GAMM</name>
<dbReference type="PRINTS" id="PR00114">
    <property type="entry name" value="STPHPHTASE"/>
</dbReference>
<dbReference type="GO" id="GO:0016787">
    <property type="term" value="F:hydrolase activity"/>
    <property type="evidence" value="ECO:0007669"/>
    <property type="project" value="InterPro"/>
</dbReference>
<evidence type="ECO:0000259" key="2">
    <source>
        <dbReference type="Pfam" id="PF00149"/>
    </source>
</evidence>
<dbReference type="AlphaFoldDB" id="A0A841HKF0"/>
<dbReference type="PANTHER" id="PTHR46546:SF4">
    <property type="entry name" value="SHEWANELLA-LIKE PROTEIN PHOSPHATASE 1"/>
    <property type="match status" value="1"/>
</dbReference>
<dbReference type="InterPro" id="IPR029052">
    <property type="entry name" value="Metallo-depent_PP-like"/>
</dbReference>
<proteinExistence type="predicted"/>
<dbReference type="Proteomes" id="UP000588068">
    <property type="component" value="Unassembled WGS sequence"/>
</dbReference>